<comment type="caution">
    <text evidence="2">The sequence shown here is derived from an EMBL/GenBank/DDBJ whole genome shotgun (WGS) entry which is preliminary data.</text>
</comment>
<organism evidence="2 3">
    <name type="scientific">Hyphodiscus hymeniophilus</name>
    <dbReference type="NCBI Taxonomy" id="353542"/>
    <lineage>
        <taxon>Eukaryota</taxon>
        <taxon>Fungi</taxon>
        <taxon>Dikarya</taxon>
        <taxon>Ascomycota</taxon>
        <taxon>Pezizomycotina</taxon>
        <taxon>Leotiomycetes</taxon>
        <taxon>Helotiales</taxon>
        <taxon>Hyphodiscaceae</taxon>
        <taxon>Hyphodiscus</taxon>
    </lineage>
</organism>
<dbReference type="Proteomes" id="UP000785200">
    <property type="component" value="Unassembled WGS sequence"/>
</dbReference>
<name>A0A9P7AUN0_9HELO</name>
<evidence type="ECO:0000313" key="2">
    <source>
        <dbReference type="EMBL" id="KAG0646978.1"/>
    </source>
</evidence>
<dbReference type="EMBL" id="VNKQ01000014">
    <property type="protein sequence ID" value="KAG0646978.1"/>
    <property type="molecule type" value="Genomic_DNA"/>
</dbReference>
<keyword evidence="1" id="KW-0812">Transmembrane</keyword>
<feature type="transmembrane region" description="Helical" evidence="1">
    <location>
        <begin position="12"/>
        <end position="31"/>
    </location>
</feature>
<reference evidence="2" key="1">
    <citation type="submission" date="2019-07" db="EMBL/GenBank/DDBJ databases">
        <title>Hyphodiscus hymeniophilus genome sequencing and assembly.</title>
        <authorList>
            <person name="Kramer G."/>
            <person name="Nodwell J."/>
        </authorList>
    </citation>
    <scope>NUCLEOTIDE SEQUENCE</scope>
    <source>
        <strain evidence="2">ATCC 34498</strain>
    </source>
</reference>
<dbReference type="AlphaFoldDB" id="A0A9P7AUN0"/>
<keyword evidence="1" id="KW-0472">Membrane</keyword>
<evidence type="ECO:0000256" key="1">
    <source>
        <dbReference type="SAM" id="Phobius"/>
    </source>
</evidence>
<protein>
    <submittedName>
        <fullName evidence="2">Uncharacterized protein</fullName>
    </submittedName>
</protein>
<keyword evidence="1" id="KW-1133">Transmembrane helix</keyword>
<accession>A0A9P7AUN0</accession>
<dbReference type="OrthoDB" id="5194807at2759"/>
<proteinExistence type="predicted"/>
<sequence>MIPKARTFNRSTGVIGGAAVLATASPLLFFIPGAEERLAMQAAKWGPRWNRGFAGVSPLVEKHAAKVEPHAKRGLQAVEPPLKKAAHQSDRNMKWVVQKIEQFRK</sequence>
<gene>
    <name evidence="2" type="ORF">D0Z07_6155</name>
</gene>
<evidence type="ECO:0000313" key="3">
    <source>
        <dbReference type="Proteomes" id="UP000785200"/>
    </source>
</evidence>
<keyword evidence="3" id="KW-1185">Reference proteome</keyword>